<dbReference type="GO" id="GO:0016020">
    <property type="term" value="C:membrane"/>
    <property type="evidence" value="ECO:0007669"/>
    <property type="project" value="InterPro"/>
</dbReference>
<keyword evidence="3" id="KW-0472">Membrane</keyword>
<sequence>MLDRHVLPYLREPLTQLAKRFQAAGISANQVTVGGFIVGLLAMLSIANEFYTLGVFLVLINRLADGIDGALARLNGATDLGGYLDITLDFIFYGGIVFAFAIANPQANALAATFLLFSFMGTGSTFLAFSVMAAKRNLENKLYGPKSLYFLGGLTEGSETIMVFVLMCLLPNSFAVLAYLFGTACLITTATRLYSSYVALRD</sequence>
<comment type="caution">
    <text evidence="4">The sequence shown here is derived from an EMBL/GenBank/DDBJ whole genome shotgun (WGS) entry which is preliminary data.</text>
</comment>
<dbReference type="RefSeq" id="WP_140587479.1">
    <property type="nucleotide sequence ID" value="NZ_VFRR01000005.1"/>
</dbReference>
<feature type="transmembrane region" description="Helical" evidence="3">
    <location>
        <begin position="83"/>
        <end position="103"/>
    </location>
</feature>
<evidence type="ECO:0000256" key="3">
    <source>
        <dbReference type="SAM" id="Phobius"/>
    </source>
</evidence>
<keyword evidence="3" id="KW-1133">Transmembrane helix</keyword>
<dbReference type="OrthoDB" id="9790577at2"/>
<dbReference type="InterPro" id="IPR048254">
    <property type="entry name" value="CDP_ALCOHOL_P_TRANSF_CS"/>
</dbReference>
<keyword evidence="3" id="KW-0812">Transmembrane</keyword>
<name>A0A501X236_9GAMM</name>
<feature type="transmembrane region" description="Helical" evidence="3">
    <location>
        <begin position="173"/>
        <end position="194"/>
    </location>
</feature>
<keyword evidence="1 2" id="KW-0808">Transferase</keyword>
<comment type="similarity">
    <text evidence="2">Belongs to the CDP-alcohol phosphatidyltransferase class-I family.</text>
</comment>
<dbReference type="GO" id="GO:0016780">
    <property type="term" value="F:phosphotransferase activity, for other substituted phosphate groups"/>
    <property type="evidence" value="ECO:0007669"/>
    <property type="project" value="InterPro"/>
</dbReference>
<feature type="transmembrane region" description="Helical" evidence="3">
    <location>
        <begin position="109"/>
        <end position="135"/>
    </location>
</feature>
<organism evidence="4 5">
    <name type="scientific">Maribrevibacterium harenarium</name>
    <dbReference type="NCBI Taxonomy" id="2589817"/>
    <lineage>
        <taxon>Bacteria</taxon>
        <taxon>Pseudomonadati</taxon>
        <taxon>Pseudomonadota</taxon>
        <taxon>Gammaproteobacteria</taxon>
        <taxon>Oceanospirillales</taxon>
        <taxon>Oceanospirillaceae</taxon>
        <taxon>Maribrevibacterium</taxon>
    </lineage>
</organism>
<feature type="transmembrane region" description="Helical" evidence="3">
    <location>
        <begin position="147"/>
        <end position="167"/>
    </location>
</feature>
<protein>
    <submittedName>
        <fullName evidence="4">CDP-alcohol phosphatidyltransferase family protein</fullName>
    </submittedName>
</protein>
<reference evidence="4 5" key="1">
    <citation type="submission" date="2019-06" db="EMBL/GenBank/DDBJ databases">
        <title>A novel bacterium of genus Marinomonas, isolated from coastal sand.</title>
        <authorList>
            <person name="Huang H."/>
            <person name="Mo K."/>
            <person name="Hu Y."/>
        </authorList>
    </citation>
    <scope>NUCLEOTIDE SEQUENCE [LARGE SCALE GENOMIC DNA]</scope>
    <source>
        <strain evidence="4 5">HB171799</strain>
    </source>
</reference>
<dbReference type="AlphaFoldDB" id="A0A501X236"/>
<evidence type="ECO:0000256" key="2">
    <source>
        <dbReference type="RuleBase" id="RU003750"/>
    </source>
</evidence>
<evidence type="ECO:0000313" key="4">
    <source>
        <dbReference type="EMBL" id="TPE54527.1"/>
    </source>
</evidence>
<accession>A0A501X236</accession>
<evidence type="ECO:0000256" key="1">
    <source>
        <dbReference type="ARBA" id="ARBA00022679"/>
    </source>
</evidence>
<gene>
    <name evidence="4" type="ORF">FJM67_04510</name>
</gene>
<proteinExistence type="inferred from homology"/>
<dbReference type="PROSITE" id="PS00379">
    <property type="entry name" value="CDP_ALCOHOL_P_TRANSF"/>
    <property type="match status" value="1"/>
</dbReference>
<dbReference type="Gene3D" id="1.20.120.1760">
    <property type="match status" value="1"/>
</dbReference>
<dbReference type="GO" id="GO:0008654">
    <property type="term" value="P:phospholipid biosynthetic process"/>
    <property type="evidence" value="ECO:0007669"/>
    <property type="project" value="InterPro"/>
</dbReference>
<dbReference type="InterPro" id="IPR043130">
    <property type="entry name" value="CDP-OH_PTrfase_TM_dom"/>
</dbReference>
<dbReference type="InterPro" id="IPR000462">
    <property type="entry name" value="CDP-OH_P_trans"/>
</dbReference>
<keyword evidence="5" id="KW-1185">Reference proteome</keyword>
<evidence type="ECO:0000313" key="5">
    <source>
        <dbReference type="Proteomes" id="UP000315901"/>
    </source>
</evidence>
<dbReference type="Pfam" id="PF01066">
    <property type="entry name" value="CDP-OH_P_transf"/>
    <property type="match status" value="1"/>
</dbReference>
<dbReference type="EMBL" id="VFRR01000005">
    <property type="protein sequence ID" value="TPE54527.1"/>
    <property type="molecule type" value="Genomic_DNA"/>
</dbReference>
<dbReference type="Proteomes" id="UP000315901">
    <property type="component" value="Unassembled WGS sequence"/>
</dbReference>